<dbReference type="SUPFAM" id="SSF50729">
    <property type="entry name" value="PH domain-like"/>
    <property type="match status" value="1"/>
</dbReference>
<proteinExistence type="predicted"/>
<keyword evidence="7" id="KW-1185">Reference proteome</keyword>
<dbReference type="Pfam" id="PF00788">
    <property type="entry name" value="RA"/>
    <property type="match status" value="1"/>
</dbReference>
<feature type="compositionally biased region" description="Basic and acidic residues" evidence="3">
    <location>
        <begin position="1177"/>
        <end position="1191"/>
    </location>
</feature>
<dbReference type="CDD" id="cd13319">
    <property type="entry name" value="PH_RARhoGAP"/>
    <property type="match status" value="1"/>
</dbReference>
<dbReference type="Pfam" id="PF00620">
    <property type="entry name" value="RhoGAP"/>
    <property type="match status" value="1"/>
</dbReference>
<keyword evidence="1" id="KW-0343">GTPase activation</keyword>
<dbReference type="SMART" id="SM00233">
    <property type="entry name" value="PH"/>
    <property type="match status" value="1"/>
</dbReference>
<feature type="coiled-coil region" evidence="2">
    <location>
        <begin position="308"/>
        <end position="337"/>
    </location>
</feature>
<dbReference type="InterPro" id="IPR035899">
    <property type="entry name" value="DBL_dom_sf"/>
</dbReference>
<dbReference type="Proteomes" id="UP000694865">
    <property type="component" value="Unplaced"/>
</dbReference>
<dbReference type="PANTHER" id="PTHR23179:SF3">
    <property type="entry name" value="RHO GTPASE-ACTIVATING PROTEIN 20"/>
    <property type="match status" value="1"/>
</dbReference>
<name>A0ABM0MRM8_SACKO</name>
<keyword evidence="2" id="KW-0175">Coiled coil</keyword>
<dbReference type="InterPro" id="IPR008936">
    <property type="entry name" value="Rho_GTPase_activation_prot"/>
</dbReference>
<dbReference type="PROSITE" id="PS50200">
    <property type="entry name" value="RA"/>
    <property type="match status" value="1"/>
</dbReference>
<evidence type="ECO:0000259" key="4">
    <source>
        <dbReference type="PROSITE" id="PS50010"/>
    </source>
</evidence>
<dbReference type="InterPro" id="IPR047887">
    <property type="entry name" value="ARHGAP20_PH"/>
</dbReference>
<dbReference type="CDD" id="cd00160">
    <property type="entry name" value="RhoGEF"/>
    <property type="match status" value="1"/>
</dbReference>
<feature type="compositionally biased region" description="Polar residues" evidence="3">
    <location>
        <begin position="1226"/>
        <end position="1243"/>
    </location>
</feature>
<dbReference type="Gene3D" id="2.30.29.30">
    <property type="entry name" value="Pleckstrin-homology domain (PH domain)/Phosphotyrosine-binding domain (PTB)"/>
    <property type="match status" value="1"/>
</dbReference>
<dbReference type="InterPro" id="IPR011993">
    <property type="entry name" value="PH-like_dom_sf"/>
</dbReference>
<feature type="region of interest" description="Disordered" evidence="3">
    <location>
        <begin position="1283"/>
        <end position="1315"/>
    </location>
</feature>
<dbReference type="Gene3D" id="1.10.555.10">
    <property type="entry name" value="Rho GTPase activation protein"/>
    <property type="match status" value="1"/>
</dbReference>
<dbReference type="RefSeq" id="XP_006822669.1">
    <property type="nucleotide sequence ID" value="XM_006822606.1"/>
</dbReference>
<dbReference type="Gene3D" id="1.20.900.10">
    <property type="entry name" value="Dbl homology (DH) domain"/>
    <property type="match status" value="1"/>
</dbReference>
<evidence type="ECO:0000313" key="8">
    <source>
        <dbReference type="RefSeq" id="XP_006822669.1"/>
    </source>
</evidence>
<feature type="domain" description="Ras-associating" evidence="5">
    <location>
        <begin position="506"/>
        <end position="593"/>
    </location>
</feature>
<gene>
    <name evidence="8" type="primary">LOC100372589</name>
</gene>
<feature type="domain" description="Rho-GAP" evidence="6">
    <location>
        <begin position="673"/>
        <end position="859"/>
    </location>
</feature>
<feature type="compositionally biased region" description="Basic and acidic residues" evidence="3">
    <location>
        <begin position="898"/>
        <end position="908"/>
    </location>
</feature>
<feature type="compositionally biased region" description="Basic and acidic residues" evidence="3">
    <location>
        <begin position="1393"/>
        <end position="1411"/>
    </location>
</feature>
<evidence type="ECO:0000259" key="5">
    <source>
        <dbReference type="PROSITE" id="PS50200"/>
    </source>
</evidence>
<dbReference type="PROSITE" id="PS50010">
    <property type="entry name" value="DH_2"/>
    <property type="match status" value="1"/>
</dbReference>
<feature type="domain" description="DH" evidence="4">
    <location>
        <begin position="141"/>
        <end position="321"/>
    </location>
</feature>
<dbReference type="PROSITE" id="PS50238">
    <property type="entry name" value="RHOGAP"/>
    <property type="match status" value="1"/>
</dbReference>
<feature type="compositionally biased region" description="Low complexity" evidence="3">
    <location>
        <begin position="882"/>
        <end position="894"/>
    </location>
</feature>
<reference evidence="8" key="1">
    <citation type="submission" date="2025-08" db="UniProtKB">
        <authorList>
            <consortium name="RefSeq"/>
        </authorList>
    </citation>
    <scope>IDENTIFICATION</scope>
    <source>
        <tissue evidence="8">Testes</tissue>
    </source>
</reference>
<protein>
    <submittedName>
        <fullName evidence="8">Uncharacterized protein LOC100372589</fullName>
    </submittedName>
</protein>
<accession>A0ABM0MRM8</accession>
<dbReference type="InterPro" id="IPR000198">
    <property type="entry name" value="RhoGAP_dom"/>
</dbReference>
<feature type="region of interest" description="Disordered" evidence="3">
    <location>
        <begin position="1367"/>
        <end position="1413"/>
    </location>
</feature>
<evidence type="ECO:0000313" key="7">
    <source>
        <dbReference type="Proteomes" id="UP000694865"/>
    </source>
</evidence>
<dbReference type="InterPro" id="IPR001849">
    <property type="entry name" value="PH_domain"/>
</dbReference>
<feature type="compositionally biased region" description="Polar residues" evidence="3">
    <location>
        <begin position="967"/>
        <end position="989"/>
    </location>
</feature>
<dbReference type="CDD" id="cd17115">
    <property type="entry name" value="RA_RHG20"/>
    <property type="match status" value="1"/>
</dbReference>
<feature type="compositionally biased region" description="Polar residues" evidence="3">
    <location>
        <begin position="1298"/>
        <end position="1308"/>
    </location>
</feature>
<feature type="region of interest" description="Disordered" evidence="3">
    <location>
        <begin position="1172"/>
        <end position="1243"/>
    </location>
</feature>
<evidence type="ECO:0000256" key="1">
    <source>
        <dbReference type="ARBA" id="ARBA00022468"/>
    </source>
</evidence>
<evidence type="ECO:0000256" key="2">
    <source>
        <dbReference type="SAM" id="Coils"/>
    </source>
</evidence>
<feature type="region of interest" description="Disordered" evidence="3">
    <location>
        <begin position="1475"/>
        <end position="1519"/>
    </location>
</feature>
<feature type="region of interest" description="Disordered" evidence="3">
    <location>
        <begin position="873"/>
        <end position="908"/>
    </location>
</feature>
<dbReference type="InterPro" id="IPR047888">
    <property type="entry name" value="ARHGAP20_RA"/>
</dbReference>
<dbReference type="SUPFAM" id="SSF48350">
    <property type="entry name" value="GTPase activation domain, GAP"/>
    <property type="match status" value="1"/>
</dbReference>
<evidence type="ECO:0000256" key="3">
    <source>
        <dbReference type="SAM" id="MobiDB-lite"/>
    </source>
</evidence>
<dbReference type="InterPro" id="IPR000219">
    <property type="entry name" value="DH_dom"/>
</dbReference>
<feature type="region of interest" description="Disordered" evidence="3">
    <location>
        <begin position="951"/>
        <end position="1000"/>
    </location>
</feature>
<sequence length="1519" mass="173227">MAERDTPRRTLPRQWSADGADLYPFRWRSENIIKKTTDADTRSSSGRVSEYLNAVDDKYVVNATLPDGRTKQLQGEVGMRVRDLIADIILEFKISEYRIKSSDTLALLNSEADAVLLANKSIIFEDSKGDVSVYLPQDADDRLRIFYRIFQSEKNYLECLHSLKLLYSEPLRKCTYLSQEEYAILFSWIEPMIAVCTNLFTKLQSLVLNWETCSVSLETLFSSDLLARYEDYYLRHPSIRMILNERKHNSDPEFAEFCQRQRGAARHSLDSLLLLPVQRIPQYDQYLSTLLDKTPVSHPAYGDLCPVVDKVNNMVKERDNEIQVAENQNKLEQVQERFPHDNLQLMEKHAVILQKSKSLQIRRRSAPTHVLSRTFSSKSKPSLSTEKSMMDYNGNRAYVMEGPVQLTTGVQSQHRYFFLFNDVLLIAKTKSGTNFRLKQKIRVNEMWVGSCLEEVCETNKSAERSFVLGWPIANNVVTFPSADVKQLWLDTLNRYIKEERMKEVPKILNLKIINQDLNCYPYSKKIPVCNTDDCNEVIRLCVEQFKFSDYQSSHFQLWVQSGKEEIAYPLIGHEIPFAIRMNHLRDVLKNEDVNLTADLDASMEDFPPELQCNFVLRLIQKSSDRIKLDVVSAQKRFKKQKKTSLINFKFRRSTSKTGDSVDSGTVPPRLFGLPLGQVCPDGKLPSAISELLVHLYHNAPFLTGVFRKSANARVCRELRQKLESGDECNFDDYPVLVTATVMKDFLRGLPDCIFSTALYDSWMEANDMTDELEKRNTLKLTFEKLGEINQDIVKQFFCILHYIDKNSEENNMNAYNLSICVGQSLLWPPSNRGATVTADASKKIPTLMQYILENLHAILGENVTSIFGAPPIKASRHRSRSSDSGSGWDSDSTSENTGHMKRDDESLDSLDRELSYNETNTQYHTHSNQLSPSNLSKDSVIHLSDSQLFTESDTTDTTDSGYDSKMLSVSPNGNIMRTGSITTNPNSPNAIPRGFGRRHRRKSEPLVSPGVLLHQPDDSTTDCTPQDNMFYQREPLSDSKISVSKRPKLSEMRRKNILEFGYELDLDSSLLSPRFCNDMIKGLQEPSQIVQSKRIHPPQFSRMHSDTASSGKDLSMFQVVACPPTFHMRHRSNSESSLMDLDFECTKSRRPILSPELGRKFTSPLELFYVGEPQTSVEKRTPPSYESHERNPPPSYHSLPRGPSKSSLTRSKVLLPKDAPKKRTFTPKSPNAVSQGKSSTSTMQLSKSFSDWTGLTEADHIQRNQLNKSGPATYRVHKCNTGEKEKEHSPPTEFFPSHATTSTLSTPCDNDAKSTRSLIRRTASDPPTSLKFHTPPTYEEAMNRRAVLHHSPIQETSKQALTVQNMKTVHSQRTLSNEDKQSHADNTPNVPQERSRKSLLDYQRKSRRDYAESNLQRRIITPRRNEQTLPRKCSQPLDTRIEKPKVIHRSCSDNYEKRLQMSVFFTQDSKGDCDSCTSDFSPHQTPSGLKQRVPNTAKNITPTSSEDNVSQCLSEESYV</sequence>
<evidence type="ECO:0000259" key="6">
    <source>
        <dbReference type="PROSITE" id="PS50238"/>
    </source>
</evidence>
<dbReference type="SMART" id="SM00325">
    <property type="entry name" value="RhoGEF"/>
    <property type="match status" value="1"/>
</dbReference>
<feature type="compositionally biased region" description="Low complexity" evidence="3">
    <location>
        <begin position="955"/>
        <end position="964"/>
    </location>
</feature>
<dbReference type="InterPro" id="IPR000159">
    <property type="entry name" value="RA_dom"/>
</dbReference>
<organism evidence="7 8">
    <name type="scientific">Saccoglossus kowalevskii</name>
    <name type="common">Acorn worm</name>
    <dbReference type="NCBI Taxonomy" id="10224"/>
    <lineage>
        <taxon>Eukaryota</taxon>
        <taxon>Metazoa</taxon>
        <taxon>Hemichordata</taxon>
        <taxon>Enteropneusta</taxon>
        <taxon>Harrimaniidae</taxon>
        <taxon>Saccoglossus</taxon>
    </lineage>
</organism>
<dbReference type="GeneID" id="100372589"/>
<dbReference type="Pfam" id="PF00621">
    <property type="entry name" value="RhoGEF"/>
    <property type="match status" value="1"/>
</dbReference>
<dbReference type="SUPFAM" id="SSF48065">
    <property type="entry name" value="DBL homology domain (DH-domain)"/>
    <property type="match status" value="1"/>
</dbReference>
<dbReference type="SMART" id="SM00324">
    <property type="entry name" value="RhoGAP"/>
    <property type="match status" value="1"/>
</dbReference>
<dbReference type="Pfam" id="PF22286">
    <property type="entry name" value="RHG20_PH"/>
    <property type="match status" value="1"/>
</dbReference>
<dbReference type="PANTHER" id="PTHR23179">
    <property type="entry name" value="T-CELL ACTIVATION RHO GTPASE ACTIVATING PROTEIN-RELATED"/>
    <property type="match status" value="1"/>
</dbReference>